<keyword evidence="2" id="KW-1185">Reference proteome</keyword>
<evidence type="ECO:0000313" key="1">
    <source>
        <dbReference type="EMBL" id="QQK08091.1"/>
    </source>
</evidence>
<dbReference type="Proteomes" id="UP000595814">
    <property type="component" value="Chromosome"/>
</dbReference>
<accession>A0AC61MRB7</accession>
<protein>
    <submittedName>
        <fullName evidence="1">UvrB/UvrC motif-containing protein</fullName>
    </submittedName>
</protein>
<proteinExistence type="predicted"/>
<name>A0AC61MRB7_9FIRM</name>
<reference evidence="1 2" key="1">
    <citation type="journal article" date="2022" name="Int. J. Syst. Evol. Microbiol.">
        <title>Miniphocaeibacter halophilus sp. nov., an ammonium-tolerant acetate-producing bacterium isolated from a biogas system.</title>
        <authorList>
            <person name="Schnurer A."/>
            <person name="Singh A."/>
            <person name="Bi S."/>
            <person name="Qiao W."/>
            <person name="Westerholm M."/>
        </authorList>
    </citation>
    <scope>NUCLEOTIDE SEQUENCE [LARGE SCALE GENOMIC DNA]</scope>
    <source>
        <strain evidence="1 2">AMB_01</strain>
    </source>
</reference>
<evidence type="ECO:0000313" key="2">
    <source>
        <dbReference type="Proteomes" id="UP000595814"/>
    </source>
</evidence>
<gene>
    <name evidence="1" type="ORF">JFY71_00720</name>
</gene>
<dbReference type="EMBL" id="CP066744">
    <property type="protein sequence ID" value="QQK08091.1"/>
    <property type="molecule type" value="Genomic_DNA"/>
</dbReference>
<organism evidence="1 2">
    <name type="scientific">Miniphocaeibacter halophilus</name>
    <dbReference type="NCBI Taxonomy" id="2931922"/>
    <lineage>
        <taxon>Bacteria</taxon>
        <taxon>Bacillati</taxon>
        <taxon>Bacillota</taxon>
        <taxon>Tissierellia</taxon>
        <taxon>Tissierellales</taxon>
        <taxon>Peptoniphilaceae</taxon>
        <taxon>Miniphocaeibacter</taxon>
    </lineage>
</organism>
<sequence length="189" mass="21704">MKCDKCNNDANFEIHFIDNNNKKTIRLCKDCYFKYISDIMPNMDLGEGDFKYFQEILSDLIGSIINTKSGKENKTEEDTTTKGEKKCSNCGTSLSEIISKGKFGCSQCYEDFKDEVKEILNQTQGDSKHKGKIPERYEGLIKIRDKIEEKEEILKDLIVNEDYENAAKIRDEIKELKIDLSEIDGEVNG</sequence>